<dbReference type="InterPro" id="IPR023780">
    <property type="entry name" value="Chromo_domain"/>
</dbReference>
<accession>A0A1I8A858</accession>
<dbReference type="Gene3D" id="2.40.50.40">
    <property type="match status" value="2"/>
</dbReference>
<dbReference type="SMART" id="SM00298">
    <property type="entry name" value="CHROMO"/>
    <property type="match status" value="2"/>
</dbReference>
<feature type="compositionally biased region" description="Basic residues" evidence="3">
    <location>
        <begin position="160"/>
        <end position="170"/>
    </location>
</feature>
<dbReference type="CDD" id="cd00024">
    <property type="entry name" value="CD_CSD"/>
    <property type="match status" value="2"/>
</dbReference>
<comment type="subcellular location">
    <subcellularLocation>
        <location evidence="1">Nucleus</location>
    </subcellularLocation>
</comment>
<dbReference type="WBParaSite" id="L893_g33810.t1">
    <property type="protein sequence ID" value="L893_g33810.t1"/>
    <property type="gene ID" value="L893_g33810"/>
</dbReference>
<dbReference type="Proteomes" id="UP000095287">
    <property type="component" value="Unplaced"/>
</dbReference>
<protein>
    <submittedName>
        <fullName evidence="6">Chromo domain-containing protein</fullName>
    </submittedName>
</protein>
<feature type="region of interest" description="Disordered" evidence="3">
    <location>
        <begin position="141"/>
        <end position="170"/>
    </location>
</feature>
<keyword evidence="5" id="KW-1185">Reference proteome</keyword>
<dbReference type="InterPro" id="IPR051219">
    <property type="entry name" value="Heterochromatin_chromo-domain"/>
</dbReference>
<dbReference type="GO" id="GO:0005634">
    <property type="term" value="C:nucleus"/>
    <property type="evidence" value="ECO:0007669"/>
    <property type="project" value="UniProtKB-SubCell"/>
</dbReference>
<evidence type="ECO:0000313" key="6">
    <source>
        <dbReference type="WBParaSite" id="L893_g33810.t1"/>
    </source>
</evidence>
<organism evidence="5 6">
    <name type="scientific">Steinernema glaseri</name>
    <dbReference type="NCBI Taxonomy" id="37863"/>
    <lineage>
        <taxon>Eukaryota</taxon>
        <taxon>Metazoa</taxon>
        <taxon>Ecdysozoa</taxon>
        <taxon>Nematoda</taxon>
        <taxon>Chromadorea</taxon>
        <taxon>Rhabditida</taxon>
        <taxon>Tylenchina</taxon>
        <taxon>Panagrolaimomorpha</taxon>
        <taxon>Strongyloidoidea</taxon>
        <taxon>Steinernematidae</taxon>
        <taxon>Steinernema</taxon>
    </lineage>
</organism>
<sequence length="170" mass="20258">MVRSVGQSEYWARNNTRYHQERIGWITDENDDTAFPIDCILKHRITASGQLEYLVKWSGRPYTWAEWHPYQNIDPDLVNEYNSTHPFKIEKIVAERTTPDGTKQYQVKFKRMAVDPELNWYTAEQLSDCLDLIEAFKERQKKRRQSEQEASSESDTPVRKSLRKRNCRNN</sequence>
<evidence type="ECO:0000256" key="2">
    <source>
        <dbReference type="ARBA" id="ARBA00023242"/>
    </source>
</evidence>
<dbReference type="InterPro" id="IPR000953">
    <property type="entry name" value="Chromo/chromo_shadow_dom"/>
</dbReference>
<feature type="domain" description="Chromo" evidence="4">
    <location>
        <begin position="35"/>
        <end position="73"/>
    </location>
</feature>
<dbReference type="Pfam" id="PF00385">
    <property type="entry name" value="Chromo"/>
    <property type="match status" value="2"/>
</dbReference>
<evidence type="ECO:0000256" key="1">
    <source>
        <dbReference type="ARBA" id="ARBA00004123"/>
    </source>
</evidence>
<dbReference type="InterPro" id="IPR016197">
    <property type="entry name" value="Chromo-like_dom_sf"/>
</dbReference>
<reference evidence="6" key="1">
    <citation type="submission" date="2016-11" db="UniProtKB">
        <authorList>
            <consortium name="WormBaseParasite"/>
        </authorList>
    </citation>
    <scope>IDENTIFICATION</scope>
</reference>
<dbReference type="PROSITE" id="PS50013">
    <property type="entry name" value="CHROMO_2"/>
    <property type="match status" value="2"/>
</dbReference>
<dbReference type="PANTHER" id="PTHR22812">
    <property type="entry name" value="CHROMOBOX PROTEIN"/>
    <property type="match status" value="1"/>
</dbReference>
<name>A0A1I8A858_9BILA</name>
<feature type="domain" description="Chromo" evidence="4">
    <location>
        <begin position="87"/>
        <end position="148"/>
    </location>
</feature>
<proteinExistence type="predicted"/>
<keyword evidence="2" id="KW-0539">Nucleus</keyword>
<evidence type="ECO:0000313" key="5">
    <source>
        <dbReference type="Proteomes" id="UP000095287"/>
    </source>
</evidence>
<dbReference type="AlphaFoldDB" id="A0A1I8A858"/>
<dbReference type="SUPFAM" id="SSF54160">
    <property type="entry name" value="Chromo domain-like"/>
    <property type="match status" value="2"/>
</dbReference>
<evidence type="ECO:0000256" key="3">
    <source>
        <dbReference type="SAM" id="MobiDB-lite"/>
    </source>
</evidence>
<evidence type="ECO:0000259" key="4">
    <source>
        <dbReference type="PROSITE" id="PS50013"/>
    </source>
</evidence>